<keyword evidence="4" id="KW-1185">Reference proteome</keyword>
<protein>
    <recommendedName>
        <fullName evidence="2">KaiB domain-containing protein</fullName>
    </recommendedName>
</protein>
<dbReference type="GO" id="GO:0048511">
    <property type="term" value="P:rhythmic process"/>
    <property type="evidence" value="ECO:0007669"/>
    <property type="project" value="InterPro"/>
</dbReference>
<dbReference type="Gene3D" id="3.40.30.10">
    <property type="entry name" value="Glutaredoxin"/>
    <property type="match status" value="1"/>
</dbReference>
<feature type="region of interest" description="Disordered" evidence="1">
    <location>
        <begin position="54"/>
        <end position="81"/>
    </location>
</feature>
<name>A0A4P7C182_9GAMM</name>
<dbReference type="KEGG" id="nwr:E3U44_08995"/>
<dbReference type="Proteomes" id="UP000294325">
    <property type="component" value="Chromosome"/>
</dbReference>
<dbReference type="PANTHER" id="PTHR41709">
    <property type="entry name" value="KAIB-LIKE PROTEIN 1"/>
    <property type="match status" value="1"/>
</dbReference>
<dbReference type="AlphaFoldDB" id="A0A4P7C182"/>
<dbReference type="InterPro" id="IPR036249">
    <property type="entry name" value="Thioredoxin-like_sf"/>
</dbReference>
<feature type="compositionally biased region" description="Basic and acidic residues" evidence="1">
    <location>
        <begin position="63"/>
        <end position="72"/>
    </location>
</feature>
<dbReference type="InterPro" id="IPR011649">
    <property type="entry name" value="KaiB_domain"/>
</dbReference>
<evidence type="ECO:0000313" key="4">
    <source>
        <dbReference type="Proteomes" id="UP000294325"/>
    </source>
</evidence>
<dbReference type="PANTHER" id="PTHR41709:SF2">
    <property type="entry name" value="CIRCADIAN CLOCK PROTEIN KAIB2"/>
    <property type="match status" value="1"/>
</dbReference>
<dbReference type="Pfam" id="PF07689">
    <property type="entry name" value="KaiB"/>
    <property type="match status" value="1"/>
</dbReference>
<organism evidence="3 4">
    <name type="scientific">Nitrosococcus wardiae</name>
    <dbReference type="NCBI Taxonomy" id="1814290"/>
    <lineage>
        <taxon>Bacteria</taxon>
        <taxon>Pseudomonadati</taxon>
        <taxon>Pseudomonadota</taxon>
        <taxon>Gammaproteobacteria</taxon>
        <taxon>Chromatiales</taxon>
        <taxon>Chromatiaceae</taxon>
        <taxon>Nitrosococcus</taxon>
    </lineage>
</organism>
<dbReference type="OrthoDB" id="5458519at2"/>
<feature type="domain" description="KaiB" evidence="2">
    <location>
        <begin position="88"/>
        <end position="169"/>
    </location>
</feature>
<reference evidence="3 4" key="1">
    <citation type="submission" date="2019-03" db="EMBL/GenBank/DDBJ databases">
        <title>The genome sequence of Nitrosococcus wardiae strain D1FHST reveals the archetypal metabolic capacity of ammonia-oxidizing Gammaproteobacteria.</title>
        <authorList>
            <person name="Wang L."/>
            <person name="Lim C.K."/>
            <person name="Hanson T.E."/>
            <person name="Dang H."/>
            <person name="Klotz M.G."/>
        </authorList>
    </citation>
    <scope>NUCLEOTIDE SEQUENCE [LARGE SCALE GENOMIC DNA]</scope>
    <source>
        <strain evidence="3 4">D1FHS</strain>
    </source>
</reference>
<evidence type="ECO:0000256" key="1">
    <source>
        <dbReference type="SAM" id="MobiDB-lite"/>
    </source>
</evidence>
<dbReference type="SMART" id="SM01248">
    <property type="entry name" value="KaiB"/>
    <property type="match status" value="1"/>
</dbReference>
<evidence type="ECO:0000259" key="2">
    <source>
        <dbReference type="SMART" id="SM01248"/>
    </source>
</evidence>
<accession>A0A4P7C182</accession>
<gene>
    <name evidence="3" type="ORF">E3U44_08995</name>
</gene>
<dbReference type="CDD" id="cd02978">
    <property type="entry name" value="KaiB_like"/>
    <property type="match status" value="1"/>
</dbReference>
<sequence>MGHADSVDCSLRRNRIGSNMSTGLKGSGGGCGNLRRGGFLMRRLEDHSLAGLESVQNKNGYGQEKEDEKVSLDSRYPSSEETSPRRLRLYIAGETPNSVRAQKNLRQVLNQLGRSCYTVEVIDVFKAPQRALEDRVIVTPTLLYCAVQPPRRLVGNLSDGRALEAFLEL</sequence>
<dbReference type="InterPro" id="IPR039022">
    <property type="entry name" value="KaiB-like"/>
</dbReference>
<evidence type="ECO:0000313" key="3">
    <source>
        <dbReference type="EMBL" id="QBQ54632.1"/>
    </source>
</evidence>
<dbReference type="EMBL" id="CP038033">
    <property type="protein sequence ID" value="QBQ54632.1"/>
    <property type="molecule type" value="Genomic_DNA"/>
</dbReference>
<proteinExistence type="predicted"/>
<dbReference type="SUPFAM" id="SSF52833">
    <property type="entry name" value="Thioredoxin-like"/>
    <property type="match status" value="1"/>
</dbReference>